<dbReference type="AlphaFoldDB" id="A0A1J7JHS9"/>
<keyword evidence="3" id="KW-1185">Reference proteome</keyword>
<accession>A0A1J7JHS9</accession>
<feature type="transmembrane region" description="Helical" evidence="1">
    <location>
        <begin position="95"/>
        <end position="119"/>
    </location>
</feature>
<evidence type="ECO:0000313" key="3">
    <source>
        <dbReference type="Proteomes" id="UP000182658"/>
    </source>
</evidence>
<evidence type="ECO:0000256" key="1">
    <source>
        <dbReference type="SAM" id="Phobius"/>
    </source>
</evidence>
<dbReference type="OrthoDB" id="4688324at2759"/>
<protein>
    <submittedName>
        <fullName evidence="2">Uncharacterized protein</fullName>
    </submittedName>
</protein>
<dbReference type="InParanoid" id="A0A1J7JHS9"/>
<keyword evidence="1" id="KW-0472">Membrane</keyword>
<keyword evidence="1" id="KW-1133">Transmembrane helix</keyword>
<reference evidence="2 3" key="1">
    <citation type="submission" date="2016-10" db="EMBL/GenBank/DDBJ databases">
        <title>Draft genome sequence of Coniochaeta ligniaria NRRL30616, a lignocellulolytic fungus for bioabatement of inhibitors in plant biomass hydrolysates.</title>
        <authorList>
            <consortium name="DOE Joint Genome Institute"/>
            <person name="Jimenez D.J."/>
            <person name="Hector R.E."/>
            <person name="Riley R."/>
            <person name="Sun H."/>
            <person name="Grigoriev I.V."/>
            <person name="Van Elsas J.D."/>
            <person name="Nichols N.N."/>
        </authorList>
    </citation>
    <scope>NUCLEOTIDE SEQUENCE [LARGE SCALE GENOMIC DNA]</scope>
    <source>
        <strain evidence="2 3">NRRL 30616</strain>
    </source>
</reference>
<dbReference type="EMBL" id="KV875094">
    <property type="protein sequence ID" value="OIW32921.1"/>
    <property type="molecule type" value="Genomic_DNA"/>
</dbReference>
<feature type="transmembrane region" description="Helical" evidence="1">
    <location>
        <begin position="14"/>
        <end position="35"/>
    </location>
</feature>
<sequence>MAPNEPFPAEHCRWIVPSTLRTLLEPLILVALIVAYLPRYMQTARHGTSGISSRWILWLCLASNMQLASRLAAMRGWYGVQCILWPPGPPIREPFWFHVFGILLPYIEVAVQWVCAMILSV</sequence>
<feature type="transmembrane region" description="Helical" evidence="1">
    <location>
        <begin position="55"/>
        <end position="75"/>
    </location>
</feature>
<organism evidence="2 3">
    <name type="scientific">Coniochaeta ligniaria NRRL 30616</name>
    <dbReference type="NCBI Taxonomy" id="1408157"/>
    <lineage>
        <taxon>Eukaryota</taxon>
        <taxon>Fungi</taxon>
        <taxon>Dikarya</taxon>
        <taxon>Ascomycota</taxon>
        <taxon>Pezizomycotina</taxon>
        <taxon>Sordariomycetes</taxon>
        <taxon>Sordariomycetidae</taxon>
        <taxon>Coniochaetales</taxon>
        <taxon>Coniochaetaceae</taxon>
        <taxon>Coniochaeta</taxon>
    </lineage>
</organism>
<name>A0A1J7JHS9_9PEZI</name>
<gene>
    <name evidence="2" type="ORF">CONLIGDRAFT_627854</name>
</gene>
<proteinExistence type="predicted"/>
<evidence type="ECO:0000313" key="2">
    <source>
        <dbReference type="EMBL" id="OIW32921.1"/>
    </source>
</evidence>
<dbReference type="Proteomes" id="UP000182658">
    <property type="component" value="Unassembled WGS sequence"/>
</dbReference>
<keyword evidence="1" id="KW-0812">Transmembrane</keyword>